<dbReference type="Gene3D" id="3.30.930.10">
    <property type="entry name" value="Bira Bifunctional Protein, Domain 2"/>
    <property type="match status" value="1"/>
</dbReference>
<dbReference type="CDD" id="cd04322">
    <property type="entry name" value="LysRS_N"/>
    <property type="match status" value="1"/>
</dbReference>
<evidence type="ECO:0000256" key="2">
    <source>
        <dbReference type="ARBA" id="ARBA00022723"/>
    </source>
</evidence>
<evidence type="ECO:0000259" key="9">
    <source>
        <dbReference type="PROSITE" id="PS50862"/>
    </source>
</evidence>
<comment type="subcellular location">
    <subcellularLocation>
        <location evidence="7">Cytoplasm</location>
    </subcellularLocation>
</comment>
<feature type="domain" description="Aminoacyl-transfer RNA synthetases class-II family profile" evidence="9">
    <location>
        <begin position="174"/>
        <end position="477"/>
    </location>
</feature>
<comment type="caution">
    <text evidence="10">The sequence shown here is derived from an EMBL/GenBank/DDBJ whole genome shotgun (WGS) entry which is preliminary data.</text>
</comment>
<dbReference type="HAMAP" id="MF_00252">
    <property type="entry name" value="Lys_tRNA_synth_class2"/>
    <property type="match status" value="1"/>
</dbReference>
<dbReference type="NCBIfam" id="TIGR00499">
    <property type="entry name" value="lysS_bact"/>
    <property type="match status" value="1"/>
</dbReference>
<keyword evidence="3 7" id="KW-0547">Nucleotide-binding</keyword>
<dbReference type="InterPro" id="IPR004365">
    <property type="entry name" value="NA-bd_OB_tRNA"/>
</dbReference>
<dbReference type="InterPro" id="IPR004364">
    <property type="entry name" value="Aa-tRNA-synt_II"/>
</dbReference>
<dbReference type="InterPro" id="IPR012340">
    <property type="entry name" value="NA-bd_OB-fold"/>
</dbReference>
<dbReference type="InterPro" id="IPR002313">
    <property type="entry name" value="Lys-tRNA-ligase_II"/>
</dbReference>
<dbReference type="STRING" id="1802126.A3B25_01450"/>
<comment type="caution">
    <text evidence="7">Lacks conserved residue(s) required for the propagation of feature annotation.</text>
</comment>
<dbReference type="SUPFAM" id="SSF50249">
    <property type="entry name" value="Nucleic acid-binding proteins"/>
    <property type="match status" value="1"/>
</dbReference>
<keyword evidence="2 7" id="KW-0479">Metal-binding</keyword>
<evidence type="ECO:0000313" key="11">
    <source>
        <dbReference type="Proteomes" id="UP000179106"/>
    </source>
</evidence>
<dbReference type="Gene3D" id="2.40.50.140">
    <property type="entry name" value="Nucleic acid-binding proteins"/>
    <property type="match status" value="1"/>
</dbReference>
<dbReference type="GO" id="GO:0004824">
    <property type="term" value="F:lysine-tRNA ligase activity"/>
    <property type="evidence" value="ECO:0007669"/>
    <property type="project" value="UniProtKB-UniRule"/>
</dbReference>
<dbReference type="GO" id="GO:0000049">
    <property type="term" value="F:tRNA binding"/>
    <property type="evidence" value="ECO:0007669"/>
    <property type="project" value="TreeGrafter"/>
</dbReference>
<dbReference type="Pfam" id="PF01336">
    <property type="entry name" value="tRNA_anti-codon"/>
    <property type="match status" value="1"/>
</dbReference>
<keyword evidence="7 8" id="KW-0460">Magnesium</keyword>
<evidence type="ECO:0000256" key="4">
    <source>
        <dbReference type="ARBA" id="ARBA00022840"/>
    </source>
</evidence>
<feature type="binding site" evidence="7">
    <location>
        <position position="402"/>
    </location>
    <ligand>
        <name>Mg(2+)</name>
        <dbReference type="ChEBI" id="CHEBI:18420"/>
        <label>2</label>
    </ligand>
</feature>
<dbReference type="GO" id="GO:0006430">
    <property type="term" value="P:lysyl-tRNA aminoacylation"/>
    <property type="evidence" value="ECO:0007669"/>
    <property type="project" value="UniProtKB-UniRule"/>
</dbReference>
<name>A0A1G2GQZ8_9BACT</name>
<evidence type="ECO:0000256" key="6">
    <source>
        <dbReference type="ARBA" id="ARBA00048573"/>
    </source>
</evidence>
<evidence type="ECO:0000256" key="5">
    <source>
        <dbReference type="ARBA" id="ARBA00023146"/>
    </source>
</evidence>
<reference evidence="10 11" key="1">
    <citation type="journal article" date="2016" name="Nat. Commun.">
        <title>Thousands of microbial genomes shed light on interconnected biogeochemical processes in an aquifer system.</title>
        <authorList>
            <person name="Anantharaman K."/>
            <person name="Brown C.T."/>
            <person name="Hug L.A."/>
            <person name="Sharon I."/>
            <person name="Castelle C.J."/>
            <person name="Probst A.J."/>
            <person name="Thomas B.C."/>
            <person name="Singh A."/>
            <person name="Wilkins M.J."/>
            <person name="Karaoz U."/>
            <person name="Brodie E.L."/>
            <person name="Williams K.H."/>
            <person name="Hubbard S.S."/>
            <person name="Banfield J.F."/>
        </authorList>
    </citation>
    <scope>NUCLEOTIDE SEQUENCE [LARGE SCALE GENOMIC DNA]</scope>
</reference>
<dbReference type="NCBIfam" id="NF001756">
    <property type="entry name" value="PRK00484.1"/>
    <property type="match status" value="1"/>
</dbReference>
<dbReference type="GO" id="GO:0005829">
    <property type="term" value="C:cytosol"/>
    <property type="evidence" value="ECO:0007669"/>
    <property type="project" value="TreeGrafter"/>
</dbReference>
<dbReference type="InterPro" id="IPR044136">
    <property type="entry name" value="Lys-tRNA-ligase_II_N"/>
</dbReference>
<keyword evidence="7" id="KW-0963">Cytoplasm</keyword>
<keyword evidence="1 7" id="KW-0436">Ligase</keyword>
<organism evidence="10 11">
    <name type="scientific">Candidatus Ryanbacteria bacterium RIFCSPLOWO2_01_FULL_48_26</name>
    <dbReference type="NCBI Taxonomy" id="1802126"/>
    <lineage>
        <taxon>Bacteria</taxon>
        <taxon>Candidatus Ryaniibacteriota</taxon>
    </lineage>
</organism>
<feature type="binding site" evidence="7">
    <location>
        <position position="402"/>
    </location>
    <ligand>
        <name>Mg(2+)</name>
        <dbReference type="ChEBI" id="CHEBI:18420"/>
        <label>1</label>
    </ligand>
</feature>
<dbReference type="InterPro" id="IPR018149">
    <property type="entry name" value="Lys-tRNA-synth_II_C"/>
</dbReference>
<evidence type="ECO:0000256" key="1">
    <source>
        <dbReference type="ARBA" id="ARBA00022598"/>
    </source>
</evidence>
<dbReference type="EMBL" id="MHNW01000044">
    <property type="protein sequence ID" value="OGZ52549.1"/>
    <property type="molecule type" value="Genomic_DNA"/>
</dbReference>
<dbReference type="SUPFAM" id="SSF55681">
    <property type="entry name" value="Class II aaRS and biotin synthetases"/>
    <property type="match status" value="1"/>
</dbReference>
<dbReference type="AlphaFoldDB" id="A0A1G2GQZ8"/>
<comment type="cofactor">
    <cofactor evidence="7 8">
        <name>Mg(2+)</name>
        <dbReference type="ChEBI" id="CHEBI:18420"/>
    </cofactor>
    <text evidence="7 8">Binds 3 Mg(2+) ions per subunit.</text>
</comment>
<sequence>MTEKEKVLFQDRVKKLQELRKAGIDPYPSKAARTHTNREAVEHFDKLSEKTVTLVGRIRSMRDMGKISFTNLEDETGKIQVLFKEDNLNSYKNIIGKLDIGDFIEVSGTLFKTKTGEKTIEAKDFKLLSKSLRALPEKWHGLTDTETRLRKRYLDMIVNPKVREMFRKKSVFWRAIREFLTEKGFLEVETPVLETVPGGAEAEPFVTHHNALDRDFFLRISLELPLKRLLVGGFEKVFEIGRIFRNEGISTEHLQDYTQCEFYWAHADYEDLMGLLEEFYRKIVKNLLGTTKVKNEGVEVDWGKEWKRYDYYKLFEKETGLDLSKADKSQLQEFADKSKIQYEKFAGKGRLVDLIYKKIVRPKLIEPGFLLDPPVEVEPLAKRHPKDPNRVQRLQVMAWGTELGKGFSELNDPLDQRGRFEEQMKLREAGDKEAQILDEDFIEALEYGMPPAVGFGLSERLFAVLMDKSIRETVIFPPMRE</sequence>
<dbReference type="InterPro" id="IPR006195">
    <property type="entry name" value="aa-tRNA-synth_II"/>
</dbReference>
<dbReference type="Pfam" id="PF00152">
    <property type="entry name" value="tRNA-synt_2"/>
    <property type="match status" value="1"/>
</dbReference>
<comment type="catalytic activity">
    <reaction evidence="6 7 8">
        <text>tRNA(Lys) + L-lysine + ATP = L-lysyl-tRNA(Lys) + AMP + diphosphate</text>
        <dbReference type="Rhea" id="RHEA:20792"/>
        <dbReference type="Rhea" id="RHEA-COMP:9696"/>
        <dbReference type="Rhea" id="RHEA-COMP:9697"/>
        <dbReference type="ChEBI" id="CHEBI:30616"/>
        <dbReference type="ChEBI" id="CHEBI:32551"/>
        <dbReference type="ChEBI" id="CHEBI:33019"/>
        <dbReference type="ChEBI" id="CHEBI:78442"/>
        <dbReference type="ChEBI" id="CHEBI:78529"/>
        <dbReference type="ChEBI" id="CHEBI:456215"/>
        <dbReference type="EC" id="6.1.1.6"/>
    </reaction>
</comment>
<dbReference type="PRINTS" id="PR00982">
    <property type="entry name" value="TRNASYNTHLYS"/>
</dbReference>
<dbReference type="InterPro" id="IPR045864">
    <property type="entry name" value="aa-tRNA-synth_II/BPL/LPL"/>
</dbReference>
<comment type="similarity">
    <text evidence="7">Belongs to the class-II aminoacyl-tRNA synthetase family.</text>
</comment>
<evidence type="ECO:0000256" key="8">
    <source>
        <dbReference type="RuleBase" id="RU000336"/>
    </source>
</evidence>
<evidence type="ECO:0000256" key="7">
    <source>
        <dbReference type="HAMAP-Rule" id="MF_00252"/>
    </source>
</evidence>
<dbReference type="PANTHER" id="PTHR42918">
    <property type="entry name" value="LYSYL-TRNA SYNTHETASE"/>
    <property type="match status" value="1"/>
</dbReference>
<dbReference type="PANTHER" id="PTHR42918:SF15">
    <property type="entry name" value="LYSINE--TRNA LIGASE, CHLOROPLASTIC_MITOCHONDRIAL"/>
    <property type="match status" value="1"/>
</dbReference>
<dbReference type="EC" id="6.1.1.6" evidence="7"/>
<keyword evidence="5 7" id="KW-0030">Aminoacyl-tRNA synthetase</keyword>
<comment type="subunit">
    <text evidence="7">Homodimer.</text>
</comment>
<evidence type="ECO:0000313" key="10">
    <source>
        <dbReference type="EMBL" id="OGZ52549.1"/>
    </source>
</evidence>
<proteinExistence type="inferred from homology"/>
<keyword evidence="4 7" id="KW-0067">ATP-binding</keyword>
<dbReference type="GO" id="GO:0005524">
    <property type="term" value="F:ATP binding"/>
    <property type="evidence" value="ECO:0007669"/>
    <property type="project" value="UniProtKB-UniRule"/>
</dbReference>
<evidence type="ECO:0000256" key="3">
    <source>
        <dbReference type="ARBA" id="ARBA00022741"/>
    </source>
</evidence>
<dbReference type="Proteomes" id="UP000179106">
    <property type="component" value="Unassembled WGS sequence"/>
</dbReference>
<keyword evidence="7" id="KW-0648">Protein biosynthesis</keyword>
<accession>A0A1G2GQZ8</accession>
<gene>
    <name evidence="7" type="primary">lysS</name>
    <name evidence="10" type="ORF">A3B25_01450</name>
</gene>
<protein>
    <recommendedName>
        <fullName evidence="7">Lysine--tRNA ligase</fullName>
        <ecNumber evidence="7">6.1.1.6</ecNumber>
    </recommendedName>
    <alternativeName>
        <fullName evidence="7">Lysyl-tRNA synthetase</fullName>
        <shortName evidence="7">LysRS</shortName>
    </alternativeName>
</protein>
<dbReference type="PROSITE" id="PS50862">
    <property type="entry name" value="AA_TRNA_LIGASE_II"/>
    <property type="match status" value="1"/>
</dbReference>
<dbReference type="GO" id="GO:0000287">
    <property type="term" value="F:magnesium ion binding"/>
    <property type="evidence" value="ECO:0007669"/>
    <property type="project" value="UniProtKB-UniRule"/>
</dbReference>